<gene>
    <name evidence="1" type="ORF">FYJ85_16740</name>
</gene>
<name>A0A844G8D2_9BACT</name>
<comment type="caution">
    <text evidence="1">The sequence shown here is derived from an EMBL/GenBank/DDBJ whole genome shotgun (WGS) entry which is preliminary data.</text>
</comment>
<dbReference type="Proteomes" id="UP000435649">
    <property type="component" value="Unassembled WGS sequence"/>
</dbReference>
<keyword evidence="2" id="KW-1185">Reference proteome</keyword>
<proteinExistence type="predicted"/>
<reference evidence="1 2" key="1">
    <citation type="submission" date="2019-08" db="EMBL/GenBank/DDBJ databases">
        <title>In-depth cultivation of the pig gut microbiome towards novel bacterial diversity and tailored functional studies.</title>
        <authorList>
            <person name="Wylensek D."/>
            <person name="Hitch T.C.A."/>
            <person name="Clavel T."/>
        </authorList>
    </citation>
    <scope>NUCLEOTIDE SEQUENCE [LARGE SCALE GENOMIC DNA]</scope>
    <source>
        <strain evidence="1 2">BBE-744-WT-12</strain>
    </source>
</reference>
<organism evidence="1 2">
    <name type="scientific">Victivallis lenta</name>
    <dbReference type="NCBI Taxonomy" id="2606640"/>
    <lineage>
        <taxon>Bacteria</taxon>
        <taxon>Pseudomonadati</taxon>
        <taxon>Lentisphaerota</taxon>
        <taxon>Lentisphaeria</taxon>
        <taxon>Victivallales</taxon>
        <taxon>Victivallaceae</taxon>
        <taxon>Victivallis</taxon>
    </lineage>
</organism>
<dbReference type="AlphaFoldDB" id="A0A844G8D2"/>
<dbReference type="RefSeq" id="WP_154419602.1">
    <property type="nucleotide sequence ID" value="NZ_VUNS01000022.1"/>
</dbReference>
<accession>A0A844G8D2</accession>
<evidence type="ECO:0000313" key="1">
    <source>
        <dbReference type="EMBL" id="MST98688.1"/>
    </source>
</evidence>
<evidence type="ECO:0000313" key="2">
    <source>
        <dbReference type="Proteomes" id="UP000435649"/>
    </source>
</evidence>
<dbReference type="EMBL" id="VUNS01000022">
    <property type="protein sequence ID" value="MST98688.1"/>
    <property type="molecule type" value="Genomic_DNA"/>
</dbReference>
<protein>
    <submittedName>
        <fullName evidence="1">Uncharacterized protein</fullName>
    </submittedName>
</protein>
<sequence length="383" mass="42881">MVSREIIENAIRKNLAWFTASGIMDPADGSWGVAERIVRFEGNEAADKIRESFPVMTEHGGYAVLEHRRPDCNFETALLFLLAGEYFSDRSYTGTGENILRYLFNRSGLLCNGLWNWHSAVNGREFWFDDNGWNSAIQTVIGMRFPKLDRRYKLIELGRKSAEKLQAGLARCMTSSAPLEHGRWPDPERCFFGEPRQPHWGAPAAVALILSGRGDAAEEYFRQVAPSLEKQSASEHAYALLAVSIAAQIDGRRFFREEAKRLLVRLCTMADPYRGTLPSEHCEAPGGKGIADLIYTDNWFFTALVFHPGNGMFTKLLDTILAIQDDSDDPAFRGCWRGMYDFFTGTWGGGDRYEGGANSIYSGWTNAVIALALLWTLMKGGKA</sequence>